<dbReference type="RefSeq" id="WP_005405057.1">
    <property type="nucleotide sequence ID" value="NZ_ACVR01000029.1"/>
</dbReference>
<dbReference type="CDD" id="cd08054">
    <property type="entry name" value="gp6"/>
    <property type="match status" value="1"/>
</dbReference>
<dbReference type="Pfam" id="PF05135">
    <property type="entry name" value="Phage_connect_1"/>
    <property type="match status" value="1"/>
</dbReference>
<name>A0ABM9YP77_ACIRA</name>
<evidence type="ECO:0000313" key="1">
    <source>
        <dbReference type="EMBL" id="EET82852.1"/>
    </source>
</evidence>
<accession>A0ABM9YP77</accession>
<dbReference type="InterPro" id="IPR021146">
    <property type="entry name" value="Phage_gp6-like_head-tail"/>
</dbReference>
<gene>
    <name evidence="1" type="ORF">ACIRA0001_1646</name>
</gene>
<comment type="caution">
    <text evidence="1">The sequence shown here is derived from an EMBL/GenBank/DDBJ whole genome shotgun (WGS) entry which is preliminary data.</text>
</comment>
<dbReference type="Proteomes" id="UP000018419">
    <property type="component" value="Unassembled WGS sequence"/>
</dbReference>
<reference evidence="1 2" key="1">
    <citation type="submission" date="2009-07" db="EMBL/GenBank/DDBJ databases">
        <authorList>
            <person name="Madupu R."/>
            <person name="Durkin A.S."/>
            <person name="Torralba M."/>
            <person name="Methe B."/>
            <person name="Sutton G.G."/>
            <person name="Strausberg R.L."/>
            <person name="Nelson K.E."/>
        </authorList>
    </citation>
    <scope>NUCLEOTIDE SEQUENCE [LARGE SCALE GENOMIC DNA]</scope>
    <source>
        <strain evidence="1 2">SK82</strain>
    </source>
</reference>
<dbReference type="EMBL" id="ACVR01000029">
    <property type="protein sequence ID" value="EET82852.1"/>
    <property type="molecule type" value="Genomic_DNA"/>
</dbReference>
<sequence length="102" mass="11639">MIDLAKAKLHCRVDHDDEDTLIQAYIDAANEQVQVNLDRKVIATEAERENETDLIDNKTLDTARLLFVGHLYANREATTQQAVNELPLGYWALIQPYRNMGV</sequence>
<dbReference type="Gene3D" id="1.10.3230.30">
    <property type="entry name" value="Phage gp6-like head-tail connector protein"/>
    <property type="match status" value="1"/>
</dbReference>
<dbReference type="NCBIfam" id="TIGR01560">
    <property type="entry name" value="put_DNA_pack"/>
    <property type="match status" value="1"/>
</dbReference>
<protein>
    <submittedName>
        <fullName evidence="1">Phage DNA packaging protein</fullName>
    </submittedName>
</protein>
<dbReference type="InterPro" id="IPR006450">
    <property type="entry name" value="Phage_HK97_gp6-like"/>
</dbReference>
<evidence type="ECO:0000313" key="2">
    <source>
        <dbReference type="Proteomes" id="UP000018419"/>
    </source>
</evidence>
<proteinExistence type="predicted"/>
<organism evidence="1 2">
    <name type="scientific">Acinetobacter radioresistens SK82</name>
    <dbReference type="NCBI Taxonomy" id="596318"/>
    <lineage>
        <taxon>Bacteria</taxon>
        <taxon>Pseudomonadati</taxon>
        <taxon>Pseudomonadota</taxon>
        <taxon>Gammaproteobacteria</taxon>
        <taxon>Moraxellales</taxon>
        <taxon>Moraxellaceae</taxon>
        <taxon>Acinetobacter</taxon>
    </lineage>
</organism>
<keyword evidence="2" id="KW-1185">Reference proteome</keyword>